<reference evidence="2" key="1">
    <citation type="submission" date="2022-11" db="UniProtKB">
        <authorList>
            <consortium name="WormBaseParasite"/>
        </authorList>
    </citation>
    <scope>IDENTIFICATION</scope>
</reference>
<accession>A0A915EHQ5</accession>
<protein>
    <submittedName>
        <fullName evidence="2">Uncharacterized protein</fullName>
    </submittedName>
</protein>
<sequence>MPYLSLNRTAVNDLISFALAGAGFHNFDAHIQFWSVQQVDQLAQWFKRWRGQRTLRQFLHYLFETNGYTCQDACFYGRRPIICCDHFAPAYFDPDEAGKLSLFMKQLKSPFVNIHGLQPQVVVYIGDEYEDIPTFPRFYLNDHTWYKFRIRKRRIKMLTPNPHCSSDFLKMGRGKCLVETWLKWVTAQ</sequence>
<dbReference type="Proteomes" id="UP000887574">
    <property type="component" value="Unplaced"/>
</dbReference>
<dbReference type="AlphaFoldDB" id="A0A915EHQ5"/>
<proteinExistence type="predicted"/>
<name>A0A915EHQ5_9BILA</name>
<evidence type="ECO:0000313" key="2">
    <source>
        <dbReference type="WBParaSite" id="jg646"/>
    </source>
</evidence>
<evidence type="ECO:0000313" key="1">
    <source>
        <dbReference type="Proteomes" id="UP000887574"/>
    </source>
</evidence>
<organism evidence="1 2">
    <name type="scientific">Ditylenchus dipsaci</name>
    <dbReference type="NCBI Taxonomy" id="166011"/>
    <lineage>
        <taxon>Eukaryota</taxon>
        <taxon>Metazoa</taxon>
        <taxon>Ecdysozoa</taxon>
        <taxon>Nematoda</taxon>
        <taxon>Chromadorea</taxon>
        <taxon>Rhabditida</taxon>
        <taxon>Tylenchina</taxon>
        <taxon>Tylenchomorpha</taxon>
        <taxon>Sphaerularioidea</taxon>
        <taxon>Anguinidae</taxon>
        <taxon>Anguininae</taxon>
        <taxon>Ditylenchus</taxon>
    </lineage>
</organism>
<keyword evidence="1" id="KW-1185">Reference proteome</keyword>
<dbReference type="WBParaSite" id="jg646">
    <property type="protein sequence ID" value="jg646"/>
    <property type="gene ID" value="jg646"/>
</dbReference>